<dbReference type="eggNOG" id="ENOG5031T9N">
    <property type="taxonomic scope" value="Bacteria"/>
</dbReference>
<accession>H1YI54</accession>
<reference evidence="1" key="1">
    <citation type="submission" date="2011-09" db="EMBL/GenBank/DDBJ databases">
        <title>The permanent draft genome of Mucilaginibacter paludis DSM 18603.</title>
        <authorList>
            <consortium name="US DOE Joint Genome Institute (JGI-PGF)"/>
            <person name="Lucas S."/>
            <person name="Han J."/>
            <person name="Lapidus A."/>
            <person name="Bruce D."/>
            <person name="Goodwin L."/>
            <person name="Pitluck S."/>
            <person name="Peters L."/>
            <person name="Kyrpides N."/>
            <person name="Mavromatis K."/>
            <person name="Ivanova N."/>
            <person name="Mikhailova N."/>
            <person name="Held B."/>
            <person name="Detter J.C."/>
            <person name="Tapia R."/>
            <person name="Han C."/>
            <person name="Land M."/>
            <person name="Hauser L."/>
            <person name="Markowitz V."/>
            <person name="Cheng J.-F."/>
            <person name="Hugenholtz P."/>
            <person name="Woyke T."/>
            <person name="Wu D."/>
            <person name="Tindall B."/>
            <person name="Brambilla E."/>
            <person name="Klenk H.-P."/>
            <person name="Eisen J.A."/>
        </authorList>
    </citation>
    <scope>NUCLEOTIDE SEQUENCE [LARGE SCALE GENOMIC DNA]</scope>
    <source>
        <strain evidence="1">DSM 18603</strain>
    </source>
</reference>
<evidence type="ECO:0000313" key="1">
    <source>
        <dbReference type="EMBL" id="EHQ26489.1"/>
    </source>
</evidence>
<evidence type="ECO:0000313" key="2">
    <source>
        <dbReference type="Proteomes" id="UP000002774"/>
    </source>
</evidence>
<gene>
    <name evidence="1" type="ORF">Mucpa_2359</name>
</gene>
<dbReference type="HOGENOM" id="CLU_758249_0_0_10"/>
<organism evidence="1 2">
    <name type="scientific">Mucilaginibacter paludis DSM 18603</name>
    <dbReference type="NCBI Taxonomy" id="714943"/>
    <lineage>
        <taxon>Bacteria</taxon>
        <taxon>Pseudomonadati</taxon>
        <taxon>Bacteroidota</taxon>
        <taxon>Sphingobacteriia</taxon>
        <taxon>Sphingobacteriales</taxon>
        <taxon>Sphingobacteriaceae</taxon>
        <taxon>Mucilaginibacter</taxon>
    </lineage>
</organism>
<protein>
    <submittedName>
        <fullName evidence="1">Uncharacterized protein</fullName>
    </submittedName>
</protein>
<dbReference type="Proteomes" id="UP000002774">
    <property type="component" value="Chromosome"/>
</dbReference>
<dbReference type="AlphaFoldDB" id="H1YI54"/>
<sequence length="365" mass="42446">MPPSLRNPTRLGDFILSTFMDEWHYLNSLRLHSGQIQQVPFDVILNDNPMDIADGVSRVETKFGMIFFDLFENLVIKHYNDDTVKLMFYTEIKNPNKPLNFFRQLQEELGGGWHYDPKFSTFQMIDKVTNLAKGKFESASDQVFHTWHHADFSFSLNFQIDPLRRLVFSVSHKVKKEIDRSVRAKGTLVPFIKNDLNKVLLNEALKEVPHLEDGKIKFTDYYYQLNEPEFGIFERAELKVFSNHKQIGPNTHSVVTYYSKYEVNTDKVLRLIDQLVDIYGTDDYGSRELELHEVEFIDKSESWTGRSWLVNQHHALQDLSNPSEYTVYQVRIGLDNIGNADDLGLNLSINGFNSLLEYDALMKAN</sequence>
<name>H1YI54_9SPHI</name>
<dbReference type="EMBL" id="CM001403">
    <property type="protein sequence ID" value="EHQ26489.1"/>
    <property type="molecule type" value="Genomic_DNA"/>
</dbReference>
<dbReference type="STRING" id="714943.Mucpa_2359"/>
<proteinExistence type="predicted"/>
<keyword evidence="2" id="KW-1185">Reference proteome</keyword>